<reference evidence="5 6" key="1">
    <citation type="submission" date="2024-02" db="EMBL/GenBank/DDBJ databases">
        <authorList>
            <person name="Daric V."/>
            <person name="Darras S."/>
        </authorList>
    </citation>
    <scope>NUCLEOTIDE SEQUENCE [LARGE SCALE GENOMIC DNA]</scope>
</reference>
<feature type="binding site" evidence="4">
    <location>
        <position position="148"/>
    </location>
    <ligand>
        <name>S-adenosyl-L-methionine</name>
        <dbReference type="ChEBI" id="CHEBI:59789"/>
    </ligand>
</feature>
<dbReference type="PANTHER" id="PTHR21008:SF0">
    <property type="entry name" value="S-ADENOSYLMETHIONINE SENSOR UPSTREAM OF MTORC1"/>
    <property type="match status" value="1"/>
</dbReference>
<dbReference type="PANTHER" id="PTHR21008">
    <property type="entry name" value="S-ADENOSYLMETHIONINE SENSOR UPSTREAM OF MTORC1-RELATED"/>
    <property type="match status" value="1"/>
</dbReference>
<dbReference type="InterPro" id="IPR029063">
    <property type="entry name" value="SAM-dependent_MTases_sf"/>
</dbReference>
<gene>
    <name evidence="5" type="ORF">CVLEPA_LOCUS27950</name>
</gene>
<feature type="binding site" evidence="4">
    <location>
        <position position="166"/>
    </location>
    <ligand>
        <name>S-adenosyl-L-methionine</name>
        <dbReference type="ChEBI" id="CHEBI:59789"/>
    </ligand>
</feature>
<evidence type="ECO:0000256" key="1">
    <source>
        <dbReference type="ARBA" id="ARBA00022603"/>
    </source>
</evidence>
<accession>A0ABP0GTF1</accession>
<dbReference type="Pfam" id="PF11968">
    <property type="entry name" value="Bmt2"/>
    <property type="match status" value="1"/>
</dbReference>
<evidence type="ECO:0000313" key="5">
    <source>
        <dbReference type="EMBL" id="CAK8694588.1"/>
    </source>
</evidence>
<name>A0ABP0GTF1_CLALP</name>
<dbReference type="Gene3D" id="3.40.50.150">
    <property type="entry name" value="Vaccinia Virus protein VP39"/>
    <property type="match status" value="1"/>
</dbReference>
<comment type="similarity">
    <text evidence="4">Belongs to the BMT2 family.</text>
</comment>
<keyword evidence="1 4" id="KW-0489">Methyltransferase</keyword>
<evidence type="ECO:0000256" key="2">
    <source>
        <dbReference type="ARBA" id="ARBA00022679"/>
    </source>
</evidence>
<keyword evidence="3 4" id="KW-0949">S-adenosyl-L-methionine</keyword>
<dbReference type="Proteomes" id="UP001642483">
    <property type="component" value="Unassembled WGS sequence"/>
</dbReference>
<comment type="function">
    <text evidence="4">S-adenosyl-L-methionine-binding protein that acts as an inhibitor of mTORC1 signaling. Acts as a sensor of S-adenosyl-L-methionine to signal methionine sufficiency to mTORC1. Probably also acts as a S-adenosyl-L-methionine-dependent methyltransferase.</text>
</comment>
<proteinExistence type="inferred from homology"/>
<dbReference type="SUPFAM" id="SSF53335">
    <property type="entry name" value="S-adenosyl-L-methionine-dependent methyltransferases"/>
    <property type="match status" value="1"/>
</dbReference>
<evidence type="ECO:0000256" key="4">
    <source>
        <dbReference type="HAMAP-Rule" id="MF_03044"/>
    </source>
</evidence>
<comment type="caution">
    <text evidence="5">The sequence shown here is derived from an EMBL/GenBank/DDBJ whole genome shotgun (WGS) entry which is preliminary data.</text>
</comment>
<organism evidence="5 6">
    <name type="scientific">Clavelina lepadiformis</name>
    <name type="common">Light-bulb sea squirt</name>
    <name type="synonym">Ascidia lepadiformis</name>
    <dbReference type="NCBI Taxonomy" id="159417"/>
    <lineage>
        <taxon>Eukaryota</taxon>
        <taxon>Metazoa</taxon>
        <taxon>Chordata</taxon>
        <taxon>Tunicata</taxon>
        <taxon>Ascidiacea</taxon>
        <taxon>Aplousobranchia</taxon>
        <taxon>Clavelinidae</taxon>
        <taxon>Clavelina</taxon>
    </lineage>
</organism>
<dbReference type="EMBL" id="CAWYQH010000141">
    <property type="protein sequence ID" value="CAK8694588.1"/>
    <property type="molecule type" value="Genomic_DNA"/>
</dbReference>
<dbReference type="HAMAP" id="MF_03044">
    <property type="entry name" value="BMT2"/>
    <property type="match status" value="1"/>
</dbReference>
<keyword evidence="6" id="KW-1185">Reference proteome</keyword>
<sequence length="344" mass="39815">MQQGKAQTMAKKDQKDVHVDIIRKTHKNLRRKLANGDDFDQVWKSHCSDDRALNEYSVAMKQLATNAWSTDCDGRDRTEWCKEFSIDYYSHGKLQELLKKDKRRQTYYQKDQQSHFVRGPTPNTDSSFDAARISADVVVDKIKLLDVGSCYNPYSEMPEFETVALDLAPANQNVFKCDFLYVEIVEASNANAFLPNCKSTEHNSNVTFLPSNYFQVVVFSLLLSYIPCPHKRWLMCKKAYQVLAANGLLLIITPDSSHQNRHAALMVKWKTALENIGFQRIKYCKDRHMHFMAFRKVPNDFIWDKRKGGTDSLSMDVLNIPQDFQEMEASSVDEIENLRKSERD</sequence>
<evidence type="ECO:0000256" key="3">
    <source>
        <dbReference type="ARBA" id="ARBA00022691"/>
    </source>
</evidence>
<keyword evidence="2 4" id="KW-0808">Transferase</keyword>
<protein>
    <recommendedName>
        <fullName evidence="4">S-adenosylmethionine sensor upstream of mTORC1</fullName>
    </recommendedName>
    <alternativeName>
        <fullName evidence="4">Probable methyltransferase BMT2 homolog</fullName>
        <ecNumber evidence="4">2.1.1.-</ecNumber>
    </alternativeName>
</protein>
<dbReference type="EC" id="2.1.1.-" evidence="4"/>
<evidence type="ECO:0000313" key="6">
    <source>
        <dbReference type="Proteomes" id="UP001642483"/>
    </source>
</evidence>
<dbReference type="InterPro" id="IPR021867">
    <property type="entry name" value="Bmt2/SAMTOR"/>
</dbReference>